<gene>
    <name evidence="1" type="primary">vapB29</name>
    <name evidence="1" type="ORF">Atai01_01150</name>
</gene>
<comment type="caution">
    <text evidence="1">The sequence shown here is derived from an EMBL/GenBank/DDBJ whole genome shotgun (WGS) entry which is preliminary data.</text>
</comment>
<dbReference type="Proteomes" id="UP001165136">
    <property type="component" value="Unassembled WGS sequence"/>
</dbReference>
<evidence type="ECO:0000313" key="2">
    <source>
        <dbReference type="Proteomes" id="UP001165136"/>
    </source>
</evidence>
<dbReference type="RefSeq" id="WP_027940956.1">
    <property type="nucleotide sequence ID" value="NZ_BSTI01000001.1"/>
</dbReference>
<name>A0A9W6QVR6_9PSEU</name>
<organism evidence="1 2">
    <name type="scientific">Amycolatopsis taiwanensis</name>
    <dbReference type="NCBI Taxonomy" id="342230"/>
    <lineage>
        <taxon>Bacteria</taxon>
        <taxon>Bacillati</taxon>
        <taxon>Actinomycetota</taxon>
        <taxon>Actinomycetes</taxon>
        <taxon>Pseudonocardiales</taxon>
        <taxon>Pseudonocardiaceae</taxon>
        <taxon>Amycolatopsis</taxon>
    </lineage>
</organism>
<keyword evidence="2" id="KW-1185">Reference proteome</keyword>
<sequence>MRTTIDLPPDLYRQALSIARDTSRTLSEVVAELMRRGLGQGGQPLPISRSPKTGLPVVTLGKTITTDDVRSLEDDQ</sequence>
<dbReference type="AlphaFoldDB" id="A0A9W6QVR6"/>
<accession>A0A9W6QVR6</accession>
<reference evidence="1" key="1">
    <citation type="submission" date="2023-03" db="EMBL/GenBank/DDBJ databases">
        <title>Amycolatopsis taiwanensis NBRC 103393.</title>
        <authorList>
            <person name="Ichikawa N."/>
            <person name="Sato H."/>
            <person name="Tonouchi N."/>
        </authorList>
    </citation>
    <scope>NUCLEOTIDE SEQUENCE</scope>
    <source>
        <strain evidence="1">NBRC 103393</strain>
    </source>
</reference>
<protein>
    <submittedName>
        <fullName evidence="1">Antitoxin VapB29</fullName>
    </submittedName>
</protein>
<evidence type="ECO:0000313" key="1">
    <source>
        <dbReference type="EMBL" id="GLY63496.1"/>
    </source>
</evidence>
<proteinExistence type="predicted"/>
<dbReference type="EMBL" id="BSTI01000001">
    <property type="protein sequence ID" value="GLY63496.1"/>
    <property type="molecule type" value="Genomic_DNA"/>
</dbReference>